<dbReference type="PANTHER" id="PTHR35331">
    <property type="entry name" value="STAGE V SPORULATION PROTEIN S"/>
    <property type="match status" value="1"/>
</dbReference>
<feature type="region of interest" description="Disordered" evidence="1">
    <location>
        <begin position="24"/>
        <end position="55"/>
    </location>
</feature>
<dbReference type="PANTHER" id="PTHR35331:SF1">
    <property type="entry name" value="STAGE V SPORULATION PROTEIN S"/>
    <property type="match status" value="1"/>
</dbReference>
<evidence type="ECO:0000313" key="2">
    <source>
        <dbReference type="EMBL" id="EEH54393.1"/>
    </source>
</evidence>
<dbReference type="InterPro" id="IPR007347">
    <property type="entry name" value="SpoVS"/>
</dbReference>
<dbReference type="RefSeq" id="XP_003061763.1">
    <property type="nucleotide sequence ID" value="XM_003061717.1"/>
</dbReference>
<evidence type="ECO:0000256" key="1">
    <source>
        <dbReference type="SAM" id="MobiDB-lite"/>
    </source>
</evidence>
<dbReference type="GO" id="GO:0003676">
    <property type="term" value="F:nucleic acid binding"/>
    <property type="evidence" value="ECO:0007669"/>
    <property type="project" value="InterPro"/>
</dbReference>
<evidence type="ECO:0000313" key="3">
    <source>
        <dbReference type="Proteomes" id="UP000001876"/>
    </source>
</evidence>
<dbReference type="EMBL" id="GG663744">
    <property type="protein sequence ID" value="EEH54393.1"/>
    <property type="molecule type" value="Genomic_DNA"/>
</dbReference>
<gene>
    <name evidence="2" type="ORF">MICPUCDRAFT_51289</name>
</gene>
<keyword evidence="3" id="KW-1185">Reference proteome</keyword>
<reference evidence="2 3" key="1">
    <citation type="journal article" date="2009" name="Science">
        <title>Green evolution and dynamic adaptations revealed by genomes of the marine picoeukaryotes Micromonas.</title>
        <authorList>
            <person name="Worden A.Z."/>
            <person name="Lee J.H."/>
            <person name="Mock T."/>
            <person name="Rouze P."/>
            <person name="Simmons M.P."/>
            <person name="Aerts A.L."/>
            <person name="Allen A.E."/>
            <person name="Cuvelier M.L."/>
            <person name="Derelle E."/>
            <person name="Everett M.V."/>
            <person name="Foulon E."/>
            <person name="Grimwood J."/>
            <person name="Gundlach H."/>
            <person name="Henrissat B."/>
            <person name="Napoli C."/>
            <person name="McDonald S.M."/>
            <person name="Parker M.S."/>
            <person name="Rombauts S."/>
            <person name="Salamov A."/>
            <person name="Von Dassow P."/>
            <person name="Badger J.H."/>
            <person name="Coutinho P.M."/>
            <person name="Demir E."/>
            <person name="Dubchak I."/>
            <person name="Gentemann C."/>
            <person name="Eikrem W."/>
            <person name="Gready J.E."/>
            <person name="John U."/>
            <person name="Lanier W."/>
            <person name="Lindquist E.A."/>
            <person name="Lucas S."/>
            <person name="Mayer K.F."/>
            <person name="Moreau H."/>
            <person name="Not F."/>
            <person name="Otillar R."/>
            <person name="Panaud O."/>
            <person name="Pangilinan J."/>
            <person name="Paulsen I."/>
            <person name="Piegu B."/>
            <person name="Poliakov A."/>
            <person name="Robbens S."/>
            <person name="Schmutz J."/>
            <person name="Toulza E."/>
            <person name="Wyss T."/>
            <person name="Zelensky A."/>
            <person name="Zhou K."/>
            <person name="Armbrust E.V."/>
            <person name="Bhattacharya D."/>
            <person name="Goodenough U.W."/>
            <person name="Van de Peer Y."/>
            <person name="Grigoriev I.V."/>
        </authorList>
    </citation>
    <scope>NUCLEOTIDE SEQUENCE [LARGE SCALE GENOMIC DNA]</scope>
    <source>
        <strain evidence="2 3">CCMP1545</strain>
    </source>
</reference>
<sequence>MAGNLDQPLKLSISLDKPLDEIIASRRSKDGGGHGGKSHRRRNPRNDTPYGDGVNHIKGVSVADIANAPSGERTLKVSSTTPPKKLAGSIALVCDGGCGEAPLLLPLGAACVNQATKAIAIARRDLLRRPAALLDDAADDDEWEPTFLSCFPGFRDDSKRAVSMQCDKEAKAPWAGAADATLTIASGTNPATLAGAIAGKVRQGMKVAARACGADAVSNAVFAVARAREYLADDGIDVYFVPEFDKEIVRGEGEETRTVIVFRICKAAGSAPTPLVADEEE</sequence>
<dbReference type="Gene3D" id="3.30.110.20">
    <property type="entry name" value="Alba-like domain"/>
    <property type="match status" value="2"/>
</dbReference>
<dbReference type="AlphaFoldDB" id="C1N175"/>
<organism evidence="3">
    <name type="scientific">Micromonas pusilla (strain CCMP1545)</name>
    <name type="common">Picoplanktonic green alga</name>
    <dbReference type="NCBI Taxonomy" id="564608"/>
    <lineage>
        <taxon>Eukaryota</taxon>
        <taxon>Viridiplantae</taxon>
        <taxon>Chlorophyta</taxon>
        <taxon>Mamiellophyceae</taxon>
        <taxon>Mamiellales</taxon>
        <taxon>Mamiellaceae</taxon>
        <taxon>Micromonas</taxon>
    </lineage>
</organism>
<protein>
    <submittedName>
        <fullName evidence="2">Predicted protein</fullName>
    </submittedName>
</protein>
<dbReference type="OrthoDB" id="10267179at2759"/>
<accession>C1N175</accession>
<dbReference type="GeneID" id="9687202"/>
<proteinExistence type="predicted"/>
<dbReference type="Proteomes" id="UP000001876">
    <property type="component" value="Unassembled WGS sequence"/>
</dbReference>
<dbReference type="KEGG" id="mpp:MICPUCDRAFT_51289"/>
<dbReference type="Pfam" id="PF04232">
    <property type="entry name" value="SpoVS"/>
    <property type="match status" value="2"/>
</dbReference>
<name>C1N175_MICPC</name>
<dbReference type="InterPro" id="IPR036882">
    <property type="entry name" value="Alba-like_dom_sf"/>
</dbReference>